<dbReference type="PATRIC" id="fig|1618488.3.peg.388"/>
<dbReference type="Proteomes" id="UP000034231">
    <property type="component" value="Unassembled WGS sequence"/>
</dbReference>
<reference evidence="1 2" key="1">
    <citation type="journal article" date="2015" name="Nature">
        <title>rRNA introns, odd ribosomes, and small enigmatic genomes across a large radiation of phyla.</title>
        <authorList>
            <person name="Brown C.T."/>
            <person name="Hug L.A."/>
            <person name="Thomas B.C."/>
            <person name="Sharon I."/>
            <person name="Castelle C.J."/>
            <person name="Singh A."/>
            <person name="Wilkins M.J."/>
            <person name="Williams K.H."/>
            <person name="Banfield J.F."/>
        </authorList>
    </citation>
    <scope>NUCLEOTIDE SEQUENCE [LARGE SCALE GENOMIC DNA]</scope>
</reference>
<organism evidence="1 2">
    <name type="scientific">Candidatus Shapirobacteria bacterium GW2011_GWE1_38_10</name>
    <dbReference type="NCBI Taxonomy" id="1618488"/>
    <lineage>
        <taxon>Bacteria</taxon>
        <taxon>Candidatus Shapironibacteriota</taxon>
    </lineage>
</organism>
<accession>A0A0G0KM41</accession>
<dbReference type="EMBL" id="LBTX01000007">
    <property type="protein sequence ID" value="KKQ50254.1"/>
    <property type="molecule type" value="Genomic_DNA"/>
</dbReference>
<comment type="caution">
    <text evidence="1">The sequence shown here is derived from an EMBL/GenBank/DDBJ whole genome shotgun (WGS) entry which is preliminary data.</text>
</comment>
<evidence type="ECO:0000313" key="2">
    <source>
        <dbReference type="Proteomes" id="UP000034231"/>
    </source>
</evidence>
<gene>
    <name evidence="1" type="ORF">US68_C0007G0017</name>
</gene>
<name>A0A0G0KM41_9BACT</name>
<evidence type="ECO:0000313" key="1">
    <source>
        <dbReference type="EMBL" id="KKQ50254.1"/>
    </source>
</evidence>
<proteinExistence type="predicted"/>
<protein>
    <submittedName>
        <fullName evidence="1">Uncharacterized protein</fullName>
    </submittedName>
</protein>
<dbReference type="AlphaFoldDB" id="A0A0G0KM41"/>
<sequence>MRNKRKVIKCLKTTPIVQIACQQAGISRATYYRWRKENEKFRKKSNVVLGNGTNFINDLAESQLIKKIKEGNLTAIIFWLKHHHQAYREKNIIINTSSHESSKVPFGVNFILNENPKPGDKMITE</sequence>
<dbReference type="Gene3D" id="1.10.10.60">
    <property type="entry name" value="Homeodomain-like"/>
    <property type="match status" value="1"/>
</dbReference>